<reference evidence="3" key="1">
    <citation type="submission" date="2016-10" db="EMBL/GenBank/DDBJ databases">
        <authorList>
            <person name="Varghese N."/>
            <person name="Submissions S."/>
        </authorList>
    </citation>
    <scope>NUCLEOTIDE SEQUENCE [LARGE SCALE GENOMIC DNA]</scope>
    <source>
        <strain evidence="3">FP5</strain>
    </source>
</reference>
<evidence type="ECO:0000256" key="1">
    <source>
        <dbReference type="SAM" id="Phobius"/>
    </source>
</evidence>
<dbReference type="RefSeq" id="WP_089749623.1">
    <property type="nucleotide sequence ID" value="NZ_FOOG01000002.1"/>
</dbReference>
<dbReference type="EMBL" id="FOOG01000002">
    <property type="protein sequence ID" value="SFF57685.1"/>
    <property type="molecule type" value="Genomic_DNA"/>
</dbReference>
<name>A0A1I2JRW5_9BACI</name>
<organism evidence="2 3">
    <name type="scientific">Halobacillus alkaliphilus</name>
    <dbReference type="NCBI Taxonomy" id="396056"/>
    <lineage>
        <taxon>Bacteria</taxon>
        <taxon>Bacillati</taxon>
        <taxon>Bacillota</taxon>
        <taxon>Bacilli</taxon>
        <taxon>Bacillales</taxon>
        <taxon>Bacillaceae</taxon>
        <taxon>Halobacillus</taxon>
    </lineage>
</organism>
<dbReference type="Proteomes" id="UP000198897">
    <property type="component" value="Unassembled WGS sequence"/>
</dbReference>
<protein>
    <submittedName>
        <fullName evidence="2">Uncharacterized protein</fullName>
    </submittedName>
</protein>
<sequence>MKKFMGVISVIVIVAVLFFILNKTTMRTLGELIHNELPSSQVISEIYISSVGDEFTIMLNRLSLFILSS</sequence>
<gene>
    <name evidence="2" type="ORF">SAMN05216353_102102</name>
</gene>
<evidence type="ECO:0000313" key="2">
    <source>
        <dbReference type="EMBL" id="SFF57685.1"/>
    </source>
</evidence>
<keyword evidence="1" id="KW-0812">Transmembrane</keyword>
<proteinExistence type="predicted"/>
<keyword evidence="1" id="KW-1133">Transmembrane helix</keyword>
<evidence type="ECO:0000313" key="3">
    <source>
        <dbReference type="Proteomes" id="UP000198897"/>
    </source>
</evidence>
<keyword evidence="3" id="KW-1185">Reference proteome</keyword>
<accession>A0A1I2JRW5</accession>
<feature type="transmembrane region" description="Helical" evidence="1">
    <location>
        <begin position="6"/>
        <end position="22"/>
    </location>
</feature>
<dbReference type="AlphaFoldDB" id="A0A1I2JRW5"/>
<keyword evidence="1" id="KW-0472">Membrane</keyword>